<comment type="caution">
    <text evidence="3">The sequence shown here is derived from an EMBL/GenBank/DDBJ whole genome shotgun (WGS) entry which is preliminary data.</text>
</comment>
<feature type="compositionally biased region" description="Polar residues" evidence="1">
    <location>
        <begin position="339"/>
        <end position="349"/>
    </location>
</feature>
<dbReference type="OrthoDB" id="3628931at2"/>
<keyword evidence="2" id="KW-0472">Membrane</keyword>
<proteinExistence type="predicted"/>
<feature type="compositionally biased region" description="Basic and acidic residues" evidence="1">
    <location>
        <begin position="280"/>
        <end position="291"/>
    </location>
</feature>
<feature type="transmembrane region" description="Helical" evidence="2">
    <location>
        <begin position="446"/>
        <end position="468"/>
    </location>
</feature>
<feature type="compositionally biased region" description="Low complexity" evidence="1">
    <location>
        <begin position="486"/>
        <end position="502"/>
    </location>
</feature>
<accession>A0A2V5LHL3</accession>
<feature type="compositionally biased region" description="Low complexity" evidence="1">
    <location>
        <begin position="153"/>
        <end position="174"/>
    </location>
</feature>
<gene>
    <name evidence="3" type="ORF">CVV68_15475</name>
</gene>
<feature type="compositionally biased region" description="Low complexity" evidence="1">
    <location>
        <begin position="242"/>
        <end position="254"/>
    </location>
</feature>
<evidence type="ECO:0000313" key="4">
    <source>
        <dbReference type="Proteomes" id="UP000247832"/>
    </source>
</evidence>
<feature type="compositionally biased region" description="Basic and acidic residues" evidence="1">
    <location>
        <begin position="212"/>
        <end position="232"/>
    </location>
</feature>
<dbReference type="Proteomes" id="UP000247832">
    <property type="component" value="Unassembled WGS sequence"/>
</dbReference>
<keyword evidence="2" id="KW-1133">Transmembrane helix</keyword>
<dbReference type="AlphaFoldDB" id="A0A2V5LHL3"/>
<feature type="compositionally biased region" description="Polar residues" evidence="1">
    <location>
        <begin position="380"/>
        <end position="393"/>
    </location>
</feature>
<reference evidence="3 4" key="1">
    <citation type="submission" date="2018-05" db="EMBL/GenBank/DDBJ databases">
        <title>Genetic diversity of glacier-inhabiting Cryobacterium bacteria in China and description of Cryobacterium mengkeensis sp. nov. and Arthrobacter glacialis sp. nov.</title>
        <authorList>
            <person name="Liu Q."/>
            <person name="Xin Y.-H."/>
        </authorList>
    </citation>
    <scope>NUCLEOTIDE SEQUENCE [LARGE SCALE GENOMIC DNA]</scope>
    <source>
        <strain evidence="3 4">LI2</strain>
    </source>
</reference>
<feature type="region of interest" description="Disordered" evidence="1">
    <location>
        <begin position="1"/>
        <end position="39"/>
    </location>
</feature>
<keyword evidence="4" id="KW-1185">Reference proteome</keyword>
<feature type="region of interest" description="Disordered" evidence="1">
    <location>
        <begin position="102"/>
        <end position="438"/>
    </location>
</feature>
<protein>
    <recommendedName>
        <fullName evidence="5">Septum formation-related domain-containing protein</fullName>
    </recommendedName>
</protein>
<evidence type="ECO:0000256" key="1">
    <source>
        <dbReference type="SAM" id="MobiDB-lite"/>
    </source>
</evidence>
<dbReference type="EMBL" id="QJVD01000017">
    <property type="protein sequence ID" value="PYI66190.1"/>
    <property type="molecule type" value="Genomic_DNA"/>
</dbReference>
<feature type="compositionally biased region" description="Low complexity" evidence="1">
    <location>
        <begin position="184"/>
        <end position="198"/>
    </location>
</feature>
<evidence type="ECO:0000256" key="2">
    <source>
        <dbReference type="SAM" id="Phobius"/>
    </source>
</evidence>
<evidence type="ECO:0008006" key="5">
    <source>
        <dbReference type="Google" id="ProtNLM"/>
    </source>
</evidence>
<keyword evidence="2" id="KW-0812">Transmembrane</keyword>
<feature type="compositionally biased region" description="Gly residues" evidence="1">
    <location>
        <begin position="420"/>
        <end position="438"/>
    </location>
</feature>
<name>A0A2V5LHL3_9MICC</name>
<feature type="compositionally biased region" description="Low complexity" evidence="1">
    <location>
        <begin position="312"/>
        <end position="338"/>
    </location>
</feature>
<feature type="region of interest" description="Disordered" evidence="1">
    <location>
        <begin position="477"/>
        <end position="502"/>
    </location>
</feature>
<organism evidence="3 4">
    <name type="scientific">Arthrobacter livingstonensis</name>
    <dbReference type="NCBI Taxonomy" id="670078"/>
    <lineage>
        <taxon>Bacteria</taxon>
        <taxon>Bacillati</taxon>
        <taxon>Actinomycetota</taxon>
        <taxon>Actinomycetes</taxon>
        <taxon>Micrococcales</taxon>
        <taxon>Micrococcaceae</taxon>
        <taxon>Arthrobacter</taxon>
    </lineage>
</organism>
<sequence>MNDHDNANGHDPQAAPPADSVPDAEAVPDAAQEPRLSGTEYEFAEPQLGAAEISSEVAETVDLDKVQAETAAVEREAERSTQLAASEVISSVPPANVDFKAPAAETGWDVDESTVLRTDFTKPPVANNPWTNKAGPADSPETDGALGAPAESTAAPAGEAQPTAAPAGEPPAVAKDAATDSPQSSRTASTAPQAAPAQPAFPPRSVQPSTPDAHEPDGQVPDMHDPDMHDAGRPPAAPPAGPEAEAGAEQGGAKELAEGERVQGGAPEGGPARRPYVGRGIDDGSGWHRPETPWQQSATPWQPRANAWQSPGQVAQGVADAAAAAGLAASEAAKGSAATETPNEPQGASAQPERPDQPGYQPPYGSPAAPGNQPGVQPPHGSNPSHGTSSQPGTAVHGGNPSQNAGPSGAPAIPPVPGYPGQGGPGQPGGTQGSGTPGSPGNKNKLFIILGVVVIGLFLVGLLIWMVLNLFAGSTKADSSGHQPVTATAGSSSSGQPSAAQRASSELDVILAKATPEEWFDGDCLRGYTTFSQPADVVVCNSPHSAQVVNSHIYADSDTFPGDNALADMGTKACKTAPVTDAAKAYKGLKEFQTYPSENSWNMVNDRTVHCIAVDPSGENLTTSLIK</sequence>
<evidence type="ECO:0000313" key="3">
    <source>
        <dbReference type="EMBL" id="PYI66190.1"/>
    </source>
</evidence>
<dbReference type="RefSeq" id="WP_110501899.1">
    <property type="nucleotide sequence ID" value="NZ_QJVD01000017.1"/>
</dbReference>